<organism evidence="2 3">
    <name type="scientific">Luteibacter rhizovicinus DSM 16549</name>
    <dbReference type="NCBI Taxonomy" id="1440763"/>
    <lineage>
        <taxon>Bacteria</taxon>
        <taxon>Pseudomonadati</taxon>
        <taxon>Pseudomonadota</taxon>
        <taxon>Gammaproteobacteria</taxon>
        <taxon>Lysobacterales</taxon>
        <taxon>Rhodanobacteraceae</taxon>
        <taxon>Luteibacter</taxon>
    </lineage>
</organism>
<evidence type="ECO:0000313" key="3">
    <source>
        <dbReference type="Proteomes" id="UP000182987"/>
    </source>
</evidence>
<dbReference type="AlphaFoldDB" id="A0A0G9HC14"/>
<dbReference type="PROSITE" id="PS51257">
    <property type="entry name" value="PROKAR_LIPOPROTEIN"/>
    <property type="match status" value="1"/>
</dbReference>
<dbReference type="PANTHER" id="PTHR33546:SF1">
    <property type="entry name" value="LARGE, MULTIFUNCTIONAL SECRETED PROTEIN"/>
    <property type="match status" value="1"/>
</dbReference>
<sequence length="258" mass="28380">MKRPKPATLALFTLAMVGSSCASAQDDPKATEQWAPVPKVVAPGVKEQAPPSDAIVLFDGRDLAGWEASKDHSPARWNVHDGVVTVDKTTGNIQTRQHFRDYQLHLEWQIPKDITGEGQARGNSGVFLASTGPGDEGYEIQIMDSWENKTYVNGQAASVYKQAAPLVNAARRPGEWQSYDIVWTAPVFAADGSVKSPAYVTLFHNGVLVQNHTQLTGETFYIGKPKYKPYSDAPIKLQAHGDHSQPISFRNIWVRPLD</sequence>
<dbReference type="KEGG" id="lrz:BJI69_17795"/>
<dbReference type="STRING" id="1440763.BJI69_17795"/>
<dbReference type="RefSeq" id="WP_046967734.1">
    <property type="nucleotide sequence ID" value="NZ_CP017480.1"/>
</dbReference>
<name>A0A0G9HC14_9GAMM</name>
<dbReference type="PANTHER" id="PTHR33546">
    <property type="entry name" value="LARGE, MULTIFUNCTIONAL SECRETED PROTEIN-RELATED"/>
    <property type="match status" value="1"/>
</dbReference>
<evidence type="ECO:0000313" key="2">
    <source>
        <dbReference type="EMBL" id="APG05571.1"/>
    </source>
</evidence>
<gene>
    <name evidence="2" type="ORF">BJI69_17795</name>
</gene>
<dbReference type="Proteomes" id="UP000182987">
    <property type="component" value="Chromosome"/>
</dbReference>
<keyword evidence="3" id="KW-1185">Reference proteome</keyword>
<feature type="domain" description="3-keto-alpha-glucoside-1,2-lyase/3-keto-2-hydroxy-glucal hydratase" evidence="1">
    <location>
        <begin position="54"/>
        <end position="255"/>
    </location>
</feature>
<dbReference type="Pfam" id="PF06439">
    <property type="entry name" value="3keto-disac_hyd"/>
    <property type="match status" value="1"/>
</dbReference>
<dbReference type="PATRIC" id="fig|1440763.5.peg.2046"/>
<dbReference type="GO" id="GO:0016787">
    <property type="term" value="F:hydrolase activity"/>
    <property type="evidence" value="ECO:0007669"/>
    <property type="project" value="InterPro"/>
</dbReference>
<evidence type="ECO:0000259" key="1">
    <source>
        <dbReference type="Pfam" id="PF06439"/>
    </source>
</evidence>
<protein>
    <recommendedName>
        <fullName evidence="1">3-keto-alpha-glucoside-1,2-lyase/3-keto-2-hydroxy-glucal hydratase domain-containing protein</fullName>
    </recommendedName>
</protein>
<dbReference type="EMBL" id="CP017480">
    <property type="protein sequence ID" value="APG05571.1"/>
    <property type="molecule type" value="Genomic_DNA"/>
</dbReference>
<dbReference type="OrthoDB" id="176168at2"/>
<dbReference type="InterPro" id="IPR010496">
    <property type="entry name" value="AL/BT2_dom"/>
</dbReference>
<dbReference type="Gene3D" id="2.60.120.560">
    <property type="entry name" value="Exo-inulinase, domain 1"/>
    <property type="match status" value="1"/>
</dbReference>
<proteinExistence type="predicted"/>
<accession>A0A0G9HC14</accession>
<reference evidence="3" key="1">
    <citation type="submission" date="2016-09" db="EMBL/GenBank/DDBJ databases">
        <authorList>
            <person name="Lysoe E."/>
        </authorList>
    </citation>
    <scope>NUCLEOTIDE SEQUENCE [LARGE SCALE GENOMIC DNA]</scope>
    <source>
        <strain evidence="3">LJ96T</strain>
    </source>
</reference>